<feature type="transmembrane region" description="Helical" evidence="6">
    <location>
        <begin position="196"/>
        <end position="219"/>
    </location>
</feature>
<dbReference type="PANTHER" id="PTHR43243:SF17">
    <property type="entry name" value="CATIONIC AMINO ACID TRANSPORTER-RELATED"/>
    <property type="match status" value="1"/>
</dbReference>
<comment type="caution">
    <text evidence="8">The sequence shown here is derived from an EMBL/GenBank/DDBJ whole genome shotgun (WGS) entry which is preliminary data.</text>
</comment>
<feature type="compositionally biased region" description="Low complexity" evidence="5">
    <location>
        <begin position="701"/>
        <end position="714"/>
    </location>
</feature>
<keyword evidence="3 6" id="KW-1133">Transmembrane helix</keyword>
<dbReference type="Pfam" id="PF13520">
    <property type="entry name" value="AA_permease_2"/>
    <property type="match status" value="1"/>
</dbReference>
<dbReference type="Gene3D" id="1.20.1740.10">
    <property type="entry name" value="Amino acid/polyamine transporter I"/>
    <property type="match status" value="2"/>
</dbReference>
<dbReference type="InterPro" id="IPR029485">
    <property type="entry name" value="CAT_C"/>
</dbReference>
<evidence type="ECO:0000313" key="8">
    <source>
        <dbReference type="EMBL" id="KAJ6219963.1"/>
    </source>
</evidence>
<feature type="transmembrane region" description="Helical" evidence="6">
    <location>
        <begin position="136"/>
        <end position="153"/>
    </location>
</feature>
<feature type="region of interest" description="Disordered" evidence="5">
    <location>
        <begin position="668"/>
        <end position="714"/>
    </location>
</feature>
<evidence type="ECO:0000256" key="2">
    <source>
        <dbReference type="ARBA" id="ARBA00022692"/>
    </source>
</evidence>
<feature type="region of interest" description="Disordered" evidence="5">
    <location>
        <begin position="609"/>
        <end position="636"/>
    </location>
</feature>
<evidence type="ECO:0000256" key="3">
    <source>
        <dbReference type="ARBA" id="ARBA00022989"/>
    </source>
</evidence>
<evidence type="ECO:0000256" key="5">
    <source>
        <dbReference type="SAM" id="MobiDB-lite"/>
    </source>
</evidence>
<evidence type="ECO:0000256" key="1">
    <source>
        <dbReference type="ARBA" id="ARBA00004141"/>
    </source>
</evidence>
<evidence type="ECO:0000256" key="4">
    <source>
        <dbReference type="ARBA" id="ARBA00023136"/>
    </source>
</evidence>
<gene>
    <name evidence="8" type="ORF">RDWZM_005775</name>
</gene>
<name>A0A9Q0M4P2_BLOTA</name>
<evidence type="ECO:0000256" key="6">
    <source>
        <dbReference type="SAM" id="Phobius"/>
    </source>
</evidence>
<dbReference type="GO" id="GO:0015171">
    <property type="term" value="F:amino acid transmembrane transporter activity"/>
    <property type="evidence" value="ECO:0007669"/>
    <property type="project" value="TreeGrafter"/>
</dbReference>
<dbReference type="Pfam" id="PF13906">
    <property type="entry name" value="AA_permease_C"/>
    <property type="match status" value="1"/>
</dbReference>
<feature type="transmembrane region" description="Helical" evidence="6">
    <location>
        <begin position="524"/>
        <end position="543"/>
    </location>
</feature>
<dbReference type="Proteomes" id="UP001142055">
    <property type="component" value="Chromosome 2"/>
</dbReference>
<feature type="transmembrane region" description="Helical" evidence="6">
    <location>
        <begin position="491"/>
        <end position="512"/>
    </location>
</feature>
<protein>
    <recommendedName>
        <fullName evidence="7">Cationic amino acid transporter C-terminal domain-containing protein</fullName>
    </recommendedName>
</protein>
<organism evidence="8 9">
    <name type="scientific">Blomia tropicalis</name>
    <name type="common">Mite</name>
    <dbReference type="NCBI Taxonomy" id="40697"/>
    <lineage>
        <taxon>Eukaryota</taxon>
        <taxon>Metazoa</taxon>
        <taxon>Ecdysozoa</taxon>
        <taxon>Arthropoda</taxon>
        <taxon>Chelicerata</taxon>
        <taxon>Arachnida</taxon>
        <taxon>Acari</taxon>
        <taxon>Acariformes</taxon>
        <taxon>Sarcoptiformes</taxon>
        <taxon>Astigmata</taxon>
        <taxon>Glycyphagoidea</taxon>
        <taxon>Echimyopodidae</taxon>
        <taxon>Blomia</taxon>
    </lineage>
</organism>
<comment type="subcellular location">
    <subcellularLocation>
        <location evidence="1">Membrane</location>
        <topology evidence="1">Multi-pass membrane protein</topology>
    </subcellularLocation>
</comment>
<feature type="transmembrane region" description="Helical" evidence="6">
    <location>
        <begin position="555"/>
        <end position="574"/>
    </location>
</feature>
<feature type="transmembrane region" description="Helical" evidence="6">
    <location>
        <begin position="336"/>
        <end position="355"/>
    </location>
</feature>
<keyword evidence="2 6" id="KW-0812">Transmembrane</keyword>
<sequence>MNIPVTDMSNLMVFVGKFLRTKRPESIEPSTKLECFHVIVLSTCPHTVNRKSKGVCYAEFGVRVPNTSGSAYMYSYVTVGELVAFVIGWNMILEYMIGTAAGAAAISACIDAMYGGSIQQWTKSVFGTYFGHTPDLLAAIITILMSLLLAAGVKKSIMFNNVLNCVNFVFWFLIVGVSLFFIDFTNWSNHGGFVPYGWSGVLDGAATCFYAFIGFDIIATTGEEAENPQRSIPTAIVSSLAIALVAYVSSGLIITLMVPYDQIDAGSSIVEMFTYVGANRFKLIACRWCISWFRLLFEELSKVSPMTNTPVKATLIFGGLTAFISLVMSLEVLVEMMSIGTLMAYTLVSACVLLLRYQPTKTNLVELLPQSIRSACPTPSKETAPPISSNAPQFVPYVSRQQEYTSSKRTNHFESSDSDDTDPNWSRQGSKDDEYLVPGNAGLQYGSVPYQHGGSSSRRSGILDKYEKLVMYLFPYGWRVNTPATDESGMYVVRLVGILMALVITFDIILAWNINSIEWDTNRLAFLIFYILLIAIVTIILSISRQPQIRCNLKFKAPGVPFVPAIAIVINIYLMFRLSILTLVRFTIWMTIGMFIYFGYGIQHSKVEPANDDSCSNKTNNTQQTTTNNNTLSTGKLSTNPFNGIASFRDPIQSQPIELKIPSSRLAETQRTMNQWQQQPSFSMEKRKPPPIPPRPSLNRQSTSQQSQQWETFD</sequence>
<dbReference type="OMA" id="GFVMYFY"/>
<feature type="region of interest" description="Disordered" evidence="5">
    <location>
        <begin position="406"/>
        <end position="431"/>
    </location>
</feature>
<feature type="transmembrane region" description="Helical" evidence="6">
    <location>
        <begin position="165"/>
        <end position="184"/>
    </location>
</feature>
<feature type="compositionally biased region" description="Low complexity" evidence="5">
    <location>
        <begin position="617"/>
        <end position="636"/>
    </location>
</feature>
<reference evidence="8" key="1">
    <citation type="submission" date="2022-12" db="EMBL/GenBank/DDBJ databases">
        <title>Genome assemblies of Blomia tropicalis.</title>
        <authorList>
            <person name="Cui Y."/>
        </authorList>
    </citation>
    <scope>NUCLEOTIDE SEQUENCE</scope>
    <source>
        <tissue evidence="8">Adult mites</tissue>
    </source>
</reference>
<feature type="transmembrane region" description="Helical" evidence="6">
    <location>
        <begin position="240"/>
        <end position="260"/>
    </location>
</feature>
<feature type="domain" description="Cationic amino acid transporter C-terminal" evidence="7">
    <location>
        <begin position="555"/>
        <end position="605"/>
    </location>
</feature>
<feature type="compositionally biased region" description="Polar residues" evidence="5">
    <location>
        <begin position="668"/>
        <end position="682"/>
    </location>
</feature>
<feature type="transmembrane region" description="Helical" evidence="6">
    <location>
        <begin position="580"/>
        <end position="600"/>
    </location>
</feature>
<accession>A0A9Q0M4P2</accession>
<dbReference type="PANTHER" id="PTHR43243">
    <property type="entry name" value="INNER MEMBRANE TRANSPORTER YGJI-RELATED"/>
    <property type="match status" value="1"/>
</dbReference>
<proteinExistence type="predicted"/>
<dbReference type="GO" id="GO:0005886">
    <property type="term" value="C:plasma membrane"/>
    <property type="evidence" value="ECO:0007669"/>
    <property type="project" value="TreeGrafter"/>
</dbReference>
<keyword evidence="9" id="KW-1185">Reference proteome</keyword>
<dbReference type="EMBL" id="JAPWDV010000002">
    <property type="protein sequence ID" value="KAJ6219963.1"/>
    <property type="molecule type" value="Genomic_DNA"/>
</dbReference>
<dbReference type="InterPro" id="IPR002293">
    <property type="entry name" value="AA/rel_permease1"/>
</dbReference>
<keyword evidence="4 6" id="KW-0472">Membrane</keyword>
<evidence type="ECO:0000259" key="7">
    <source>
        <dbReference type="Pfam" id="PF13906"/>
    </source>
</evidence>
<evidence type="ECO:0000313" key="9">
    <source>
        <dbReference type="Proteomes" id="UP001142055"/>
    </source>
</evidence>
<dbReference type="AlphaFoldDB" id="A0A9Q0M4P2"/>